<dbReference type="Gene3D" id="3.30.70.100">
    <property type="match status" value="1"/>
</dbReference>
<dbReference type="PRINTS" id="PR00112">
    <property type="entry name" value="ACYLPHPHTASE"/>
</dbReference>
<dbReference type="InterPro" id="IPR036046">
    <property type="entry name" value="Acylphosphatase-like_dom_sf"/>
</dbReference>
<evidence type="ECO:0000256" key="1">
    <source>
        <dbReference type="ARBA" id="ARBA00005614"/>
    </source>
</evidence>
<comment type="caution">
    <text evidence="8">The sequence shown here is derived from an EMBL/GenBank/DDBJ whole genome shotgun (WGS) entry which is preliminary data.</text>
</comment>
<dbReference type="EMBL" id="PXZH01000001">
    <property type="protein sequence ID" value="RST90227.1"/>
    <property type="molecule type" value="Genomic_DNA"/>
</dbReference>
<evidence type="ECO:0000313" key="8">
    <source>
        <dbReference type="EMBL" id="RST90227.1"/>
    </source>
</evidence>
<feature type="active site" evidence="5">
    <location>
        <position position="36"/>
    </location>
</feature>
<evidence type="ECO:0000256" key="4">
    <source>
        <dbReference type="ARBA" id="ARBA00047645"/>
    </source>
</evidence>
<reference evidence="8 9" key="1">
    <citation type="submission" date="2018-03" db="EMBL/GenBank/DDBJ databases">
        <authorList>
            <person name="Gulvik C.A."/>
        </authorList>
    </citation>
    <scope>NUCLEOTIDE SEQUENCE [LARGE SCALE GENOMIC DNA]</scope>
    <source>
        <strain evidence="8 9">JCM 31581</strain>
    </source>
</reference>
<evidence type="ECO:0000313" key="9">
    <source>
        <dbReference type="Proteomes" id="UP000277864"/>
    </source>
</evidence>
<comment type="similarity">
    <text evidence="1 6">Belongs to the acylphosphatase family.</text>
</comment>
<dbReference type="InterPro" id="IPR001792">
    <property type="entry name" value="Acylphosphatase-like_dom"/>
</dbReference>
<dbReference type="PROSITE" id="PS00150">
    <property type="entry name" value="ACYLPHOSPHATASE_1"/>
    <property type="match status" value="1"/>
</dbReference>
<protein>
    <recommendedName>
        <fullName evidence="3 5">acylphosphatase</fullName>
        <ecNumber evidence="2 5">3.6.1.7</ecNumber>
    </recommendedName>
</protein>
<dbReference type="PANTHER" id="PTHR47268:SF4">
    <property type="entry name" value="ACYLPHOSPHATASE"/>
    <property type="match status" value="1"/>
</dbReference>
<dbReference type="EC" id="3.6.1.7" evidence="2 5"/>
<proteinExistence type="inferred from homology"/>
<evidence type="ECO:0000256" key="2">
    <source>
        <dbReference type="ARBA" id="ARBA00012150"/>
    </source>
</evidence>
<dbReference type="InterPro" id="IPR020456">
    <property type="entry name" value="Acylphosphatase"/>
</dbReference>
<comment type="catalytic activity">
    <reaction evidence="4 5">
        <text>an acyl phosphate + H2O = a carboxylate + phosphate + H(+)</text>
        <dbReference type="Rhea" id="RHEA:14965"/>
        <dbReference type="ChEBI" id="CHEBI:15377"/>
        <dbReference type="ChEBI" id="CHEBI:15378"/>
        <dbReference type="ChEBI" id="CHEBI:29067"/>
        <dbReference type="ChEBI" id="CHEBI:43474"/>
        <dbReference type="ChEBI" id="CHEBI:59918"/>
        <dbReference type="EC" id="3.6.1.7"/>
    </reaction>
</comment>
<dbReference type="RefSeq" id="WP_125942841.1">
    <property type="nucleotide sequence ID" value="NZ_PXZH01000001.1"/>
</dbReference>
<keyword evidence="5" id="KW-0378">Hydrolase</keyword>
<sequence>MKKVRIIVHGRVQGVGFRFMTKLVADELGITGLVRNEPDGTVYIEATGPTTSIDRFINKVQASPSPSAHVDYCDITEDDSLTVRKKFGVTYY</sequence>
<accession>A0A3R9ZXW9</accession>
<dbReference type="PANTHER" id="PTHR47268">
    <property type="entry name" value="ACYLPHOSPHATASE"/>
    <property type="match status" value="1"/>
</dbReference>
<evidence type="ECO:0000256" key="6">
    <source>
        <dbReference type="RuleBase" id="RU004168"/>
    </source>
</evidence>
<dbReference type="Proteomes" id="UP000277864">
    <property type="component" value="Unassembled WGS sequence"/>
</dbReference>
<dbReference type="Pfam" id="PF00708">
    <property type="entry name" value="Acylphosphatase"/>
    <property type="match status" value="1"/>
</dbReference>
<name>A0A3R9ZXW9_9ENTE</name>
<dbReference type="GO" id="GO:0003998">
    <property type="term" value="F:acylphosphatase activity"/>
    <property type="evidence" value="ECO:0007669"/>
    <property type="project" value="UniProtKB-EC"/>
</dbReference>
<dbReference type="OrthoDB" id="9808093at2"/>
<feature type="active site" evidence="5">
    <location>
        <position position="18"/>
    </location>
</feature>
<feature type="domain" description="Acylphosphatase-like" evidence="7">
    <location>
        <begin position="3"/>
        <end position="91"/>
    </location>
</feature>
<organism evidence="8 9">
    <name type="scientific">Vagococcus humatus</name>
    <dbReference type="NCBI Taxonomy" id="1889241"/>
    <lineage>
        <taxon>Bacteria</taxon>
        <taxon>Bacillati</taxon>
        <taxon>Bacillota</taxon>
        <taxon>Bacilli</taxon>
        <taxon>Lactobacillales</taxon>
        <taxon>Enterococcaceae</taxon>
        <taxon>Vagococcus</taxon>
    </lineage>
</organism>
<dbReference type="AlphaFoldDB" id="A0A3R9ZXW9"/>
<dbReference type="InterPro" id="IPR017968">
    <property type="entry name" value="Acylphosphatase_CS"/>
</dbReference>
<evidence type="ECO:0000259" key="7">
    <source>
        <dbReference type="PROSITE" id="PS51160"/>
    </source>
</evidence>
<gene>
    <name evidence="8" type="ORF">C7P63_03900</name>
</gene>
<evidence type="ECO:0000256" key="5">
    <source>
        <dbReference type="PROSITE-ProRule" id="PRU00520"/>
    </source>
</evidence>
<evidence type="ECO:0000256" key="3">
    <source>
        <dbReference type="ARBA" id="ARBA00015991"/>
    </source>
</evidence>
<keyword evidence="9" id="KW-1185">Reference proteome</keyword>
<dbReference type="PROSITE" id="PS51160">
    <property type="entry name" value="ACYLPHOSPHATASE_3"/>
    <property type="match status" value="1"/>
</dbReference>
<dbReference type="SUPFAM" id="SSF54975">
    <property type="entry name" value="Acylphosphatase/BLUF domain-like"/>
    <property type="match status" value="1"/>
</dbReference>